<dbReference type="RefSeq" id="XP_033377626.1">
    <property type="nucleotide sequence ID" value="XM_033530206.1"/>
</dbReference>
<dbReference type="PANTHER" id="PTHR43157">
    <property type="entry name" value="PHOSPHATIDYLINOSITOL-GLYCAN BIOSYNTHESIS CLASS F PROTEIN-RELATED"/>
    <property type="match status" value="1"/>
</dbReference>
<dbReference type="PRINTS" id="PR00081">
    <property type="entry name" value="GDHRDH"/>
</dbReference>
<dbReference type="GO" id="GO:0016491">
    <property type="term" value="F:oxidoreductase activity"/>
    <property type="evidence" value="ECO:0007669"/>
    <property type="project" value="UniProtKB-KW"/>
</dbReference>
<dbReference type="GeneID" id="54287603"/>
<dbReference type="Proteomes" id="UP000799778">
    <property type="component" value="Unassembled WGS sequence"/>
</dbReference>
<evidence type="ECO:0000256" key="1">
    <source>
        <dbReference type="ARBA" id="ARBA00023002"/>
    </source>
</evidence>
<evidence type="ECO:0000313" key="3">
    <source>
        <dbReference type="Proteomes" id="UP000799778"/>
    </source>
</evidence>
<keyword evidence="3" id="KW-1185">Reference proteome</keyword>
<proteinExistence type="predicted"/>
<evidence type="ECO:0000313" key="2">
    <source>
        <dbReference type="EMBL" id="KAF2009287.1"/>
    </source>
</evidence>
<protein>
    <submittedName>
        <fullName evidence="2">Retinol dehydrogenase 12</fullName>
    </submittedName>
</protein>
<organism evidence="2 3">
    <name type="scientific">Aaosphaeria arxii CBS 175.79</name>
    <dbReference type="NCBI Taxonomy" id="1450172"/>
    <lineage>
        <taxon>Eukaryota</taxon>
        <taxon>Fungi</taxon>
        <taxon>Dikarya</taxon>
        <taxon>Ascomycota</taxon>
        <taxon>Pezizomycotina</taxon>
        <taxon>Dothideomycetes</taxon>
        <taxon>Pleosporomycetidae</taxon>
        <taxon>Pleosporales</taxon>
        <taxon>Pleosporales incertae sedis</taxon>
        <taxon>Aaosphaeria</taxon>
    </lineage>
</organism>
<name>A0A6A5X935_9PLEO</name>
<dbReference type="SUPFAM" id="SSF51735">
    <property type="entry name" value="NAD(P)-binding Rossmann-fold domains"/>
    <property type="match status" value="1"/>
</dbReference>
<accession>A0A6A5X935</accession>
<dbReference type="Gene3D" id="3.40.50.720">
    <property type="entry name" value="NAD(P)-binding Rossmann-like Domain"/>
    <property type="match status" value="1"/>
</dbReference>
<keyword evidence="1" id="KW-0560">Oxidoreductase</keyword>
<dbReference type="EMBL" id="ML978079">
    <property type="protein sequence ID" value="KAF2009287.1"/>
    <property type="molecule type" value="Genomic_DNA"/>
</dbReference>
<reference evidence="2" key="1">
    <citation type="journal article" date="2020" name="Stud. Mycol.">
        <title>101 Dothideomycetes genomes: a test case for predicting lifestyles and emergence of pathogens.</title>
        <authorList>
            <person name="Haridas S."/>
            <person name="Albert R."/>
            <person name="Binder M."/>
            <person name="Bloem J."/>
            <person name="Labutti K."/>
            <person name="Salamov A."/>
            <person name="Andreopoulos B."/>
            <person name="Baker S."/>
            <person name="Barry K."/>
            <person name="Bills G."/>
            <person name="Bluhm B."/>
            <person name="Cannon C."/>
            <person name="Castanera R."/>
            <person name="Culley D."/>
            <person name="Daum C."/>
            <person name="Ezra D."/>
            <person name="Gonzalez J."/>
            <person name="Henrissat B."/>
            <person name="Kuo A."/>
            <person name="Liang C."/>
            <person name="Lipzen A."/>
            <person name="Lutzoni F."/>
            <person name="Magnuson J."/>
            <person name="Mondo S."/>
            <person name="Nolan M."/>
            <person name="Ohm R."/>
            <person name="Pangilinan J."/>
            <person name="Park H.-J."/>
            <person name="Ramirez L."/>
            <person name="Alfaro M."/>
            <person name="Sun H."/>
            <person name="Tritt A."/>
            <person name="Yoshinaga Y."/>
            <person name="Zwiers L.-H."/>
            <person name="Turgeon B."/>
            <person name="Goodwin S."/>
            <person name="Spatafora J."/>
            <person name="Crous P."/>
            <person name="Grigoriev I."/>
        </authorList>
    </citation>
    <scope>NUCLEOTIDE SEQUENCE</scope>
    <source>
        <strain evidence="2">CBS 175.79</strain>
    </source>
</reference>
<dbReference type="InterPro" id="IPR002347">
    <property type="entry name" value="SDR_fam"/>
</dbReference>
<dbReference type="OrthoDB" id="542013at2759"/>
<dbReference type="PANTHER" id="PTHR43157:SF31">
    <property type="entry name" value="PHOSPHATIDYLINOSITOL-GLYCAN BIOSYNTHESIS CLASS F PROTEIN"/>
    <property type="match status" value="1"/>
</dbReference>
<dbReference type="Pfam" id="PF00106">
    <property type="entry name" value="adh_short"/>
    <property type="match status" value="1"/>
</dbReference>
<gene>
    <name evidence="2" type="ORF">BU24DRAFT_437423</name>
</gene>
<sequence length="334" mass="36308">MSWAVYIPKLLSSQLFFRIPQTKHNFSDQTIVVTGANTGLGIEAARLLVDQGAAKVILAVRSIAKGEAAAVNILKTTKATKNAVEVWQLDLSNHDSIKAFAKRVSGLERLDAVIQNAGIMSLQRAEIEGVEQHIQVNVIGAVLVGLLVLPKLRETGKKFGVRTRLSFVGSDLMYVARASETKTEGSLLKALGDEEKANINDRYPTSKLLLFYAVQEIAKRSALSASSNVVINVMTPGACNSDLMRDDINIVVRVIQSGMKSLIARSTVDGGRLLIDAIKPDLAEETHGRFLMDCRIGENGPNVESDQGRILAKRFNGELFTRLDMIAPGVTKIL</sequence>
<dbReference type="InterPro" id="IPR036291">
    <property type="entry name" value="NAD(P)-bd_dom_sf"/>
</dbReference>
<dbReference type="AlphaFoldDB" id="A0A6A5X935"/>